<feature type="region of interest" description="Disordered" evidence="1">
    <location>
        <begin position="145"/>
        <end position="180"/>
    </location>
</feature>
<evidence type="ECO:0000256" key="1">
    <source>
        <dbReference type="SAM" id="MobiDB-lite"/>
    </source>
</evidence>
<accession>A0A165SPD3</accession>
<dbReference type="InParanoid" id="A0A165SPD3"/>
<dbReference type="Proteomes" id="UP000076761">
    <property type="component" value="Unassembled WGS sequence"/>
</dbReference>
<name>A0A165SPD3_9AGAM</name>
<evidence type="ECO:0000313" key="3">
    <source>
        <dbReference type="Proteomes" id="UP000076761"/>
    </source>
</evidence>
<gene>
    <name evidence="2" type="ORF">NEOLEDRAFT_343682</name>
</gene>
<proteinExistence type="predicted"/>
<organism evidence="2 3">
    <name type="scientific">Neolentinus lepideus HHB14362 ss-1</name>
    <dbReference type="NCBI Taxonomy" id="1314782"/>
    <lineage>
        <taxon>Eukaryota</taxon>
        <taxon>Fungi</taxon>
        <taxon>Dikarya</taxon>
        <taxon>Basidiomycota</taxon>
        <taxon>Agaricomycotina</taxon>
        <taxon>Agaricomycetes</taxon>
        <taxon>Gloeophyllales</taxon>
        <taxon>Gloeophyllaceae</taxon>
        <taxon>Neolentinus</taxon>
    </lineage>
</organism>
<dbReference type="AlphaFoldDB" id="A0A165SPD3"/>
<sequence length="180" mass="20133">MLIKTRQGWTNSTAERQRRCLFAQTSVCGNMATSNCSNAAKTYTYPAPHRLIRHERTHLREYEYTSVCQVSGWTNSTTRTPRRSLSGNSTLTHLRKYDHAQFYKNRRDTCPPPHPGFKSTHSSLPPELHKYVISLPRRASNHWLTETTGGESARRGCQSTRPASYQASSEVCGGGGGSAS</sequence>
<protein>
    <submittedName>
        <fullName evidence="2">Uncharacterized protein</fullName>
    </submittedName>
</protein>
<dbReference type="EMBL" id="KV425571">
    <property type="protein sequence ID" value="KZT25462.1"/>
    <property type="molecule type" value="Genomic_DNA"/>
</dbReference>
<keyword evidence="3" id="KW-1185">Reference proteome</keyword>
<reference evidence="2 3" key="1">
    <citation type="journal article" date="2016" name="Mol. Biol. Evol.">
        <title>Comparative Genomics of Early-Diverging Mushroom-Forming Fungi Provides Insights into the Origins of Lignocellulose Decay Capabilities.</title>
        <authorList>
            <person name="Nagy L.G."/>
            <person name="Riley R."/>
            <person name="Tritt A."/>
            <person name="Adam C."/>
            <person name="Daum C."/>
            <person name="Floudas D."/>
            <person name="Sun H."/>
            <person name="Yadav J.S."/>
            <person name="Pangilinan J."/>
            <person name="Larsson K.H."/>
            <person name="Matsuura K."/>
            <person name="Barry K."/>
            <person name="Labutti K."/>
            <person name="Kuo R."/>
            <person name="Ohm R.A."/>
            <person name="Bhattacharya S.S."/>
            <person name="Shirouzu T."/>
            <person name="Yoshinaga Y."/>
            <person name="Martin F.M."/>
            <person name="Grigoriev I.V."/>
            <person name="Hibbett D.S."/>
        </authorList>
    </citation>
    <scope>NUCLEOTIDE SEQUENCE [LARGE SCALE GENOMIC DNA]</scope>
    <source>
        <strain evidence="2 3">HHB14362 ss-1</strain>
    </source>
</reference>
<evidence type="ECO:0000313" key="2">
    <source>
        <dbReference type="EMBL" id="KZT25462.1"/>
    </source>
</evidence>
<feature type="compositionally biased region" description="Polar residues" evidence="1">
    <location>
        <begin position="157"/>
        <end position="169"/>
    </location>
</feature>